<protein>
    <submittedName>
        <fullName evidence="2">Uncharacterized protein</fullName>
    </submittedName>
</protein>
<name>A0A699KZG4_TANCI</name>
<feature type="coiled-coil region" evidence="1">
    <location>
        <begin position="190"/>
        <end position="217"/>
    </location>
</feature>
<comment type="caution">
    <text evidence="2">The sequence shown here is derived from an EMBL/GenBank/DDBJ whole genome shotgun (WGS) entry which is preliminary data.</text>
</comment>
<reference evidence="2" key="1">
    <citation type="journal article" date="2019" name="Sci. Rep.">
        <title>Draft genome of Tanacetum cinerariifolium, the natural source of mosquito coil.</title>
        <authorList>
            <person name="Yamashiro T."/>
            <person name="Shiraishi A."/>
            <person name="Satake H."/>
            <person name="Nakayama K."/>
        </authorList>
    </citation>
    <scope>NUCLEOTIDE SEQUENCE</scope>
</reference>
<evidence type="ECO:0000256" key="1">
    <source>
        <dbReference type="SAM" id="Coils"/>
    </source>
</evidence>
<sequence length="225" mass="25831">AKNVDANEFVNSILNRQNDPGTRLDPMSYKKSLEVEITVVKQPINVTEEGDELGEDDYKLRRRVKGNHVKESRKLTVTDPKLSSSTPSSSSSKLFDSQRLLSLFKSKTRHSKQYKSFFDELKGRYCYLFKHLKTAFMPQKIFHALANHLQEVMKESLPFMVDSRVKEVTKTSVPFYVVDGLILERQKMQAEVVQIIANAIQKERENLRAEITSQINNAISNHIPS</sequence>
<organism evidence="2">
    <name type="scientific">Tanacetum cinerariifolium</name>
    <name type="common">Dalmatian daisy</name>
    <name type="synonym">Chrysanthemum cinerariifolium</name>
    <dbReference type="NCBI Taxonomy" id="118510"/>
    <lineage>
        <taxon>Eukaryota</taxon>
        <taxon>Viridiplantae</taxon>
        <taxon>Streptophyta</taxon>
        <taxon>Embryophyta</taxon>
        <taxon>Tracheophyta</taxon>
        <taxon>Spermatophyta</taxon>
        <taxon>Magnoliopsida</taxon>
        <taxon>eudicotyledons</taxon>
        <taxon>Gunneridae</taxon>
        <taxon>Pentapetalae</taxon>
        <taxon>asterids</taxon>
        <taxon>campanulids</taxon>
        <taxon>Asterales</taxon>
        <taxon>Asteraceae</taxon>
        <taxon>Asteroideae</taxon>
        <taxon>Anthemideae</taxon>
        <taxon>Anthemidinae</taxon>
        <taxon>Tanacetum</taxon>
    </lineage>
</organism>
<keyword evidence="1" id="KW-0175">Coiled coil</keyword>
<proteinExistence type="predicted"/>
<evidence type="ECO:0000313" key="2">
    <source>
        <dbReference type="EMBL" id="GFB09764.1"/>
    </source>
</evidence>
<dbReference type="EMBL" id="BKCJ010551432">
    <property type="protein sequence ID" value="GFB09764.1"/>
    <property type="molecule type" value="Genomic_DNA"/>
</dbReference>
<accession>A0A699KZG4</accession>
<dbReference type="AlphaFoldDB" id="A0A699KZG4"/>
<gene>
    <name evidence="2" type="ORF">Tci_681735</name>
</gene>
<feature type="non-terminal residue" evidence="2">
    <location>
        <position position="1"/>
    </location>
</feature>